<evidence type="ECO:0000256" key="3">
    <source>
        <dbReference type="ARBA" id="ARBA00022606"/>
    </source>
</evidence>
<keyword evidence="4 10" id="KW-0812">Transmembrane</keyword>
<organism evidence="11">
    <name type="scientific">Locusta migratoria</name>
    <name type="common">Migratory locust</name>
    <dbReference type="NCBI Taxonomy" id="7004"/>
    <lineage>
        <taxon>Eukaryota</taxon>
        <taxon>Metazoa</taxon>
        <taxon>Ecdysozoa</taxon>
        <taxon>Arthropoda</taxon>
        <taxon>Hexapoda</taxon>
        <taxon>Insecta</taxon>
        <taxon>Pterygota</taxon>
        <taxon>Neoptera</taxon>
        <taxon>Polyneoptera</taxon>
        <taxon>Orthoptera</taxon>
        <taxon>Caelifera</taxon>
        <taxon>Acrididea</taxon>
        <taxon>Acridomorpha</taxon>
        <taxon>Acridoidea</taxon>
        <taxon>Acrididae</taxon>
        <taxon>Oedipodinae</taxon>
        <taxon>Locusta</taxon>
    </lineage>
</organism>
<evidence type="ECO:0000256" key="9">
    <source>
        <dbReference type="ARBA" id="ARBA00023224"/>
    </source>
</evidence>
<reference evidence="11" key="1">
    <citation type="journal article" date="2015" name="Cell. Mol. Life Sci.">
        <title>Identification and functional analysis of olfactory receptor family reveal unusual characteristics of the olfactory system in the migratory locust.</title>
        <authorList>
            <person name="Wang Z."/>
            <person name="Yang P."/>
            <person name="Chen D."/>
            <person name="Jiang F."/>
            <person name="Li Y."/>
            <person name="Wang X."/>
            <person name="Kang L."/>
        </authorList>
    </citation>
    <scope>NUCLEOTIDE SEQUENCE</scope>
</reference>
<feature type="transmembrane region" description="Helical" evidence="10">
    <location>
        <begin position="142"/>
        <end position="159"/>
    </location>
</feature>
<name>A0A0M4J311_LOCMI</name>
<comment type="subcellular location">
    <subcellularLocation>
        <location evidence="1 10">Cell membrane</location>
        <topology evidence="1 10">Multi-pass membrane protein</topology>
    </subcellularLocation>
</comment>
<accession>A0A0M4J311</accession>
<keyword evidence="2" id="KW-1003">Cell membrane</keyword>
<proteinExistence type="evidence at transcript level"/>
<reference evidence="11" key="2">
    <citation type="submission" date="2015-02" db="EMBL/GenBank/DDBJ databases">
        <authorList>
            <person name="Torres C."/>
        </authorList>
    </citation>
    <scope>NUCLEOTIDE SEQUENCE</scope>
</reference>
<evidence type="ECO:0000256" key="10">
    <source>
        <dbReference type="RuleBase" id="RU351113"/>
    </source>
</evidence>
<feature type="transmembrane region" description="Helical" evidence="10">
    <location>
        <begin position="305"/>
        <end position="325"/>
    </location>
</feature>
<feature type="transmembrane region" description="Helical" evidence="10">
    <location>
        <begin position="271"/>
        <end position="299"/>
    </location>
</feature>
<dbReference type="GO" id="GO:0005886">
    <property type="term" value="C:plasma membrane"/>
    <property type="evidence" value="ECO:0007669"/>
    <property type="project" value="UniProtKB-SubCell"/>
</dbReference>
<evidence type="ECO:0000256" key="7">
    <source>
        <dbReference type="ARBA" id="ARBA00023136"/>
    </source>
</evidence>
<dbReference type="EMBL" id="KP843344">
    <property type="protein sequence ID" value="ALD51480.1"/>
    <property type="molecule type" value="mRNA"/>
</dbReference>
<comment type="caution">
    <text evidence="10">Lacks conserved residue(s) required for the propagation of feature annotation.</text>
</comment>
<dbReference type="InterPro" id="IPR004117">
    <property type="entry name" value="7tm6_olfct_rcpt"/>
</dbReference>
<evidence type="ECO:0000313" key="11">
    <source>
        <dbReference type="EMBL" id="ALD51480.1"/>
    </source>
</evidence>
<keyword evidence="3 10" id="KW-0716">Sensory transduction</keyword>
<keyword evidence="6 10" id="KW-1133">Transmembrane helix</keyword>
<keyword evidence="7 10" id="KW-0472">Membrane</keyword>
<dbReference type="GO" id="GO:0005549">
    <property type="term" value="F:odorant binding"/>
    <property type="evidence" value="ECO:0007669"/>
    <property type="project" value="InterPro"/>
</dbReference>
<evidence type="ECO:0000256" key="4">
    <source>
        <dbReference type="ARBA" id="ARBA00022692"/>
    </source>
</evidence>
<evidence type="ECO:0000256" key="6">
    <source>
        <dbReference type="ARBA" id="ARBA00022989"/>
    </source>
</evidence>
<protein>
    <recommendedName>
        <fullName evidence="10">Odorant receptor</fullName>
    </recommendedName>
</protein>
<dbReference type="PANTHER" id="PTHR21137:SF35">
    <property type="entry name" value="ODORANT RECEPTOR 19A-RELATED"/>
    <property type="match status" value="1"/>
</dbReference>
<keyword evidence="8 10" id="KW-0675">Receptor</keyword>
<dbReference type="GO" id="GO:0007165">
    <property type="term" value="P:signal transduction"/>
    <property type="evidence" value="ECO:0007669"/>
    <property type="project" value="UniProtKB-KW"/>
</dbReference>
<dbReference type="Pfam" id="PF02949">
    <property type="entry name" value="7tm_6"/>
    <property type="match status" value="1"/>
</dbReference>
<keyword evidence="5 10" id="KW-0552">Olfaction</keyword>
<dbReference type="GO" id="GO:0004984">
    <property type="term" value="F:olfactory receptor activity"/>
    <property type="evidence" value="ECO:0007669"/>
    <property type="project" value="InterPro"/>
</dbReference>
<comment type="similarity">
    <text evidence="10">Belongs to the insect chemoreceptor superfamily. Heteromeric odorant receptor channel (TC 1.A.69) family.</text>
</comment>
<evidence type="ECO:0000256" key="1">
    <source>
        <dbReference type="ARBA" id="ARBA00004651"/>
    </source>
</evidence>
<sequence>MVDRSVETPLTWRESAESVLRPNIRLLCSLGLWQPVDSMLFHAFTAAVLAVGVAHLAVAALGIWQRPADLAEVAIGLSNAFVIFTALSKAVLFLTRRPLFYSLARLVDQMTAEQKAFRAGDPSLQEVFSAARRSAGRLSVFFHWYVLVADVLWSLIPLVQASREKRWPFQQLPLDGWATSPAYQLSYGLQCASTLFFSLISVDVDCFFVAVMTHITAQLKILTFRFAAIGNRMYISDTSLNNQTASTKDASHEKLRGCVQTHQNILRLVSFLNVVMSPVAMMQLAVGVVSSCMVLFPAANSTDSAVVMKCWAALPVLGVQLFLYCSGAQRLIDQAEAVSGAVYSCAWPEAGGRVQRSLLVVVSRAQRPPELTAGRMFPINRPTFLSLVNATYSYYTVLKQVNSH</sequence>
<feature type="transmembrane region" description="Helical" evidence="10">
    <location>
        <begin position="73"/>
        <end position="94"/>
    </location>
</feature>
<dbReference type="AlphaFoldDB" id="A0A0M4J311"/>
<evidence type="ECO:0000256" key="2">
    <source>
        <dbReference type="ARBA" id="ARBA00022475"/>
    </source>
</evidence>
<keyword evidence="9 10" id="KW-0807">Transducer</keyword>
<dbReference type="PANTHER" id="PTHR21137">
    <property type="entry name" value="ODORANT RECEPTOR"/>
    <property type="match status" value="1"/>
</dbReference>
<feature type="transmembrane region" description="Helical" evidence="10">
    <location>
        <begin position="39"/>
        <end position="61"/>
    </location>
</feature>
<evidence type="ECO:0000256" key="5">
    <source>
        <dbReference type="ARBA" id="ARBA00022725"/>
    </source>
</evidence>
<evidence type="ECO:0000256" key="8">
    <source>
        <dbReference type="ARBA" id="ARBA00023170"/>
    </source>
</evidence>